<evidence type="ECO:0000256" key="1">
    <source>
        <dbReference type="SAM" id="Phobius"/>
    </source>
</evidence>
<evidence type="ECO:0000313" key="2">
    <source>
        <dbReference type="EMBL" id="MBC8747781.1"/>
    </source>
</evidence>
<accession>A0ABR7PN37</accession>
<keyword evidence="3" id="KW-1185">Reference proteome</keyword>
<comment type="caution">
    <text evidence="2">The sequence shown here is derived from an EMBL/GenBank/DDBJ whole genome shotgun (WGS) entry which is preliminary data.</text>
</comment>
<dbReference type="EMBL" id="VZQQ01000010">
    <property type="protein sequence ID" value="MBC8747781.1"/>
    <property type="molecule type" value="Genomic_DNA"/>
</dbReference>
<feature type="transmembrane region" description="Helical" evidence="1">
    <location>
        <begin position="56"/>
        <end position="79"/>
    </location>
</feature>
<organism evidence="2 3">
    <name type="scientific">Paraburkholderia podalyriae</name>
    <dbReference type="NCBI Taxonomy" id="1938811"/>
    <lineage>
        <taxon>Bacteria</taxon>
        <taxon>Pseudomonadati</taxon>
        <taxon>Pseudomonadota</taxon>
        <taxon>Betaproteobacteria</taxon>
        <taxon>Burkholderiales</taxon>
        <taxon>Burkholderiaceae</taxon>
        <taxon>Paraburkholderia</taxon>
    </lineage>
</organism>
<proteinExistence type="predicted"/>
<dbReference type="RefSeq" id="WP_187634966.1">
    <property type="nucleotide sequence ID" value="NZ_VZQQ01000010.1"/>
</dbReference>
<gene>
    <name evidence="2" type="ORF">F6X42_14560</name>
</gene>
<name>A0ABR7PN37_9BURK</name>
<evidence type="ECO:0000313" key="3">
    <source>
        <dbReference type="Proteomes" id="UP000736373"/>
    </source>
</evidence>
<keyword evidence="1" id="KW-0472">Membrane</keyword>
<reference evidence="2 3" key="1">
    <citation type="submission" date="2019-09" db="EMBL/GenBank/DDBJ databases">
        <title>Paraburkholderia podalyriae sp. nov., A South African Podalyria-associated rhizobium.</title>
        <authorList>
            <person name="Mavima L."/>
            <person name="Beukes C.W."/>
            <person name="Palmer M."/>
            <person name="De Meyer S.E."/>
            <person name="James E.K."/>
            <person name="Maluk M."/>
            <person name="Avontuur J.R."/>
            <person name="Chan W.Y."/>
            <person name="Venter S.N."/>
            <person name="Steenkamp E.T."/>
        </authorList>
    </citation>
    <scope>NUCLEOTIDE SEQUENCE [LARGE SCALE GENOMIC DNA]</scope>
    <source>
        <strain evidence="2 3">WC7.3b</strain>
    </source>
</reference>
<dbReference type="Proteomes" id="UP000736373">
    <property type="component" value="Unassembled WGS sequence"/>
</dbReference>
<protein>
    <submittedName>
        <fullName evidence="2">Uncharacterized protein</fullName>
    </submittedName>
</protein>
<sequence length="91" mass="10340">MVNRSFADMRRTPVSPALVPGFFLNGFTWMFNLPNDLHREFTYAADDGGLLFRRGLMTGVIVFVGVWVIALALLLRFAARIGPRSGRLRRR</sequence>
<keyword evidence="1" id="KW-1133">Transmembrane helix</keyword>
<feature type="transmembrane region" description="Helical" evidence="1">
    <location>
        <begin position="12"/>
        <end position="31"/>
    </location>
</feature>
<keyword evidence="1" id="KW-0812">Transmembrane</keyword>